<dbReference type="FunFam" id="3.30.70.250:FF:000004">
    <property type="entry name" value="Malonyl CoA-acyl carrier transacylase"/>
    <property type="match status" value="1"/>
</dbReference>
<organism evidence="4">
    <name type="scientific">Volvox carteri f. nagariensis</name>
    <dbReference type="NCBI Taxonomy" id="3068"/>
    <lineage>
        <taxon>Eukaryota</taxon>
        <taxon>Viridiplantae</taxon>
        <taxon>Chlorophyta</taxon>
        <taxon>core chlorophytes</taxon>
        <taxon>Chlorophyceae</taxon>
        <taxon>CS clade</taxon>
        <taxon>Chlamydomonadales</taxon>
        <taxon>Volvocaceae</taxon>
        <taxon>Volvox</taxon>
    </lineage>
</organism>
<dbReference type="InterPro" id="IPR001227">
    <property type="entry name" value="Ac_transferase_dom_sf"/>
</dbReference>
<gene>
    <name evidence="3" type="ORF">VOLCADRAFT_104457</name>
</gene>
<dbReference type="SUPFAM" id="SSF55048">
    <property type="entry name" value="Probable ACP-binding domain of malonyl-CoA ACP transacylase"/>
    <property type="match status" value="1"/>
</dbReference>
<dbReference type="InterPro" id="IPR004410">
    <property type="entry name" value="Malonyl_CoA-ACP_transAc_FabD"/>
</dbReference>
<dbReference type="AlphaFoldDB" id="D8TTQ7"/>
<dbReference type="GO" id="GO:0004314">
    <property type="term" value="F:[acyl-carrier-protein] S-malonyltransferase activity"/>
    <property type="evidence" value="ECO:0007669"/>
    <property type="project" value="InterPro"/>
</dbReference>
<dbReference type="PANTHER" id="PTHR47170">
    <property type="entry name" value="MALONYL-COA ACP TRANSACYLASE, ACP-BINDING"/>
    <property type="match status" value="1"/>
</dbReference>
<dbReference type="InterPro" id="IPR052760">
    <property type="entry name" value="Mitochondrial_malonyltrans"/>
</dbReference>
<dbReference type="Pfam" id="PF00698">
    <property type="entry name" value="Acyl_transf_1"/>
    <property type="match status" value="1"/>
</dbReference>
<dbReference type="PANTHER" id="PTHR47170:SF2">
    <property type="entry name" value="MALONYL-COA:ACP TRANSACYLASE (MAT) DOMAIN-CONTAINING PROTEIN"/>
    <property type="match status" value="1"/>
</dbReference>
<proteinExistence type="inferred from homology"/>
<dbReference type="FunCoup" id="D8TTQ7">
    <property type="interactions" value="1692"/>
</dbReference>
<sequence>MALLSSAQRCALQGRVNAFKPCAPALSIRGRKAVAVRAASDDAFAAYKPTTAALFPGQGAQSVGMAKDLVAEVPAAKELFDKASEILGYDLLKLCVEGPKDKLDSTAISQPAIYVASLAAVEKLRATEGQAAIDAIDVAAGLSLGEYTALAFAGAMSFEDGLRLVKLRGESMQAAADAQPSSMVSVIGLDSGKVAELCKAATAQVGEDKPVKIANFLCPGNYAVSGSKEGCDAVEKLGKSFGARMTVRLAVAGAFHTEYMSPAVAKLREALAATTLVTPRIPVVSNVDAQPHSDPATIKDILSRQVTSPVLWENTIKTLQEKGLTKSYEIGPGKVIAGIVKRMDKGANIVNITA</sequence>
<dbReference type="InterPro" id="IPR016035">
    <property type="entry name" value="Acyl_Trfase/lysoPLipase"/>
</dbReference>
<dbReference type="NCBIfam" id="TIGR00128">
    <property type="entry name" value="fabD"/>
    <property type="match status" value="1"/>
</dbReference>
<dbReference type="eggNOG" id="KOG2926">
    <property type="taxonomic scope" value="Eukaryota"/>
</dbReference>
<dbReference type="Proteomes" id="UP000001058">
    <property type="component" value="Unassembled WGS sequence"/>
</dbReference>
<accession>D8TTQ7</accession>
<dbReference type="STRING" id="3068.D8TTQ7"/>
<dbReference type="GeneID" id="9618857"/>
<feature type="domain" description="Malonyl-CoA:ACP transacylase (MAT)" evidence="2">
    <location>
        <begin position="54"/>
        <end position="351"/>
    </location>
</feature>
<name>D8TTQ7_VOLCA</name>
<dbReference type="EMBL" id="GL378336">
    <property type="protein sequence ID" value="EFJ49352.1"/>
    <property type="molecule type" value="Genomic_DNA"/>
</dbReference>
<dbReference type="InterPro" id="IPR024925">
    <property type="entry name" value="Malonyl_CoA-ACP_transAc"/>
</dbReference>
<dbReference type="KEGG" id="vcn:VOLCADRAFT_104457"/>
<dbReference type="InterPro" id="IPR016036">
    <property type="entry name" value="Malonyl_transacylase_ACP-bd"/>
</dbReference>
<dbReference type="InParanoid" id="D8TTQ7"/>
<dbReference type="SMART" id="SM00827">
    <property type="entry name" value="PKS_AT"/>
    <property type="match status" value="1"/>
</dbReference>
<dbReference type="Gene3D" id="3.30.70.250">
    <property type="entry name" value="Malonyl-CoA ACP transacylase, ACP-binding"/>
    <property type="match status" value="1"/>
</dbReference>
<dbReference type="Gene3D" id="3.40.366.10">
    <property type="entry name" value="Malonyl-Coenzyme A Acyl Carrier Protein, domain 2"/>
    <property type="match status" value="1"/>
</dbReference>
<keyword evidence="4" id="KW-1185">Reference proteome</keyword>
<evidence type="ECO:0000313" key="3">
    <source>
        <dbReference type="EMBL" id="EFJ49352.1"/>
    </source>
</evidence>
<dbReference type="PIRSF" id="PIRSF000446">
    <property type="entry name" value="Mct"/>
    <property type="match status" value="1"/>
</dbReference>
<evidence type="ECO:0000313" key="4">
    <source>
        <dbReference type="Proteomes" id="UP000001058"/>
    </source>
</evidence>
<protein>
    <recommendedName>
        <fullName evidence="2">Malonyl-CoA:ACP transacylase (MAT) domain-containing protein</fullName>
    </recommendedName>
</protein>
<reference evidence="3 4" key="1">
    <citation type="journal article" date="2010" name="Science">
        <title>Genomic analysis of organismal complexity in the multicellular green alga Volvox carteri.</title>
        <authorList>
            <person name="Prochnik S.E."/>
            <person name="Umen J."/>
            <person name="Nedelcu A.M."/>
            <person name="Hallmann A."/>
            <person name="Miller S.M."/>
            <person name="Nishii I."/>
            <person name="Ferris P."/>
            <person name="Kuo A."/>
            <person name="Mitros T."/>
            <person name="Fritz-Laylin L.K."/>
            <person name="Hellsten U."/>
            <person name="Chapman J."/>
            <person name="Simakov O."/>
            <person name="Rensing S.A."/>
            <person name="Terry A."/>
            <person name="Pangilinan J."/>
            <person name="Kapitonov V."/>
            <person name="Jurka J."/>
            <person name="Salamov A."/>
            <person name="Shapiro H."/>
            <person name="Schmutz J."/>
            <person name="Grimwood J."/>
            <person name="Lindquist E."/>
            <person name="Lucas S."/>
            <person name="Grigoriev I.V."/>
            <person name="Schmitt R."/>
            <person name="Kirk D."/>
            <person name="Rokhsar D.S."/>
        </authorList>
    </citation>
    <scope>NUCLEOTIDE SEQUENCE [LARGE SCALE GENOMIC DNA]</scope>
    <source>
        <strain evidence="4">f. Nagariensis / Eve</strain>
    </source>
</reference>
<evidence type="ECO:0000256" key="1">
    <source>
        <dbReference type="ARBA" id="ARBA00008217"/>
    </source>
</evidence>
<dbReference type="InterPro" id="IPR014043">
    <property type="entry name" value="Acyl_transferase_dom"/>
</dbReference>
<evidence type="ECO:0000259" key="2">
    <source>
        <dbReference type="SMART" id="SM00827"/>
    </source>
</evidence>
<dbReference type="RefSeq" id="XP_002949800.1">
    <property type="nucleotide sequence ID" value="XM_002949754.1"/>
</dbReference>
<dbReference type="SUPFAM" id="SSF52151">
    <property type="entry name" value="FabD/lysophospholipase-like"/>
    <property type="match status" value="1"/>
</dbReference>
<dbReference type="OrthoDB" id="541883at2759"/>
<comment type="similarity">
    <text evidence="1">Belongs to the FabD family.</text>
</comment>